<dbReference type="SUPFAM" id="SSF52540">
    <property type="entry name" value="P-loop containing nucleoside triphosphate hydrolases"/>
    <property type="match status" value="1"/>
</dbReference>
<dbReference type="PANTHER" id="PTHR42939:SF1">
    <property type="entry name" value="ABC TRANSPORTER ATP-BINDING PROTEIN ALBC-RELATED"/>
    <property type="match status" value="1"/>
</dbReference>
<dbReference type="InterPro" id="IPR003439">
    <property type="entry name" value="ABC_transporter-like_ATP-bd"/>
</dbReference>
<dbReference type="EMBL" id="JBHSBU010000001">
    <property type="protein sequence ID" value="MFC4160926.1"/>
    <property type="molecule type" value="Genomic_DNA"/>
</dbReference>
<proteinExistence type="predicted"/>
<evidence type="ECO:0000259" key="5">
    <source>
        <dbReference type="PROSITE" id="PS50893"/>
    </source>
</evidence>
<evidence type="ECO:0000313" key="6">
    <source>
        <dbReference type="EMBL" id="MFC4160926.1"/>
    </source>
</evidence>
<evidence type="ECO:0000256" key="4">
    <source>
        <dbReference type="ARBA" id="ARBA00022840"/>
    </source>
</evidence>
<dbReference type="PANTHER" id="PTHR42939">
    <property type="entry name" value="ABC TRANSPORTER ATP-BINDING PROTEIN ALBC-RELATED"/>
    <property type="match status" value="1"/>
</dbReference>
<evidence type="ECO:0000256" key="3">
    <source>
        <dbReference type="ARBA" id="ARBA00022741"/>
    </source>
</evidence>
<dbReference type="PROSITE" id="PS50893">
    <property type="entry name" value="ABC_TRANSPORTER_2"/>
    <property type="match status" value="1"/>
</dbReference>
<dbReference type="InterPro" id="IPR027417">
    <property type="entry name" value="P-loop_NTPase"/>
</dbReference>
<dbReference type="GO" id="GO:0005524">
    <property type="term" value="F:ATP binding"/>
    <property type="evidence" value="ECO:0007669"/>
    <property type="project" value="UniProtKB-KW"/>
</dbReference>
<evidence type="ECO:0000256" key="1">
    <source>
        <dbReference type="ARBA" id="ARBA00022448"/>
    </source>
</evidence>
<reference evidence="7" key="1">
    <citation type="journal article" date="2019" name="Int. J. Syst. Evol. Microbiol.">
        <title>The Global Catalogue of Microorganisms (GCM) 10K type strain sequencing project: providing services to taxonomists for standard genome sequencing and annotation.</title>
        <authorList>
            <consortium name="The Broad Institute Genomics Platform"/>
            <consortium name="The Broad Institute Genome Sequencing Center for Infectious Disease"/>
            <person name="Wu L."/>
            <person name="Ma J."/>
        </authorList>
    </citation>
    <scope>NUCLEOTIDE SEQUENCE [LARGE SCALE GENOMIC DNA]</scope>
    <source>
        <strain evidence="7">LMG 29894</strain>
    </source>
</reference>
<keyword evidence="1" id="KW-0813">Transport</keyword>
<protein>
    <submittedName>
        <fullName evidence="6">ABC transporter ATP-binding protein</fullName>
    </submittedName>
</protein>
<dbReference type="InterPro" id="IPR051782">
    <property type="entry name" value="ABC_Transporter_VariousFunc"/>
</dbReference>
<keyword evidence="4 6" id="KW-0067">ATP-binding</keyword>
<keyword evidence="3" id="KW-0547">Nucleotide-binding</keyword>
<dbReference type="SMART" id="SM00382">
    <property type="entry name" value="AAA"/>
    <property type="match status" value="1"/>
</dbReference>
<dbReference type="Gene3D" id="3.40.50.300">
    <property type="entry name" value="P-loop containing nucleotide triphosphate hydrolases"/>
    <property type="match status" value="1"/>
</dbReference>
<organism evidence="6 7">
    <name type="scientific">Chitinimonas lacunae</name>
    <dbReference type="NCBI Taxonomy" id="1963018"/>
    <lineage>
        <taxon>Bacteria</taxon>
        <taxon>Pseudomonadati</taxon>
        <taxon>Pseudomonadota</taxon>
        <taxon>Betaproteobacteria</taxon>
        <taxon>Neisseriales</taxon>
        <taxon>Chitinibacteraceae</taxon>
        <taxon>Chitinimonas</taxon>
    </lineage>
</organism>
<dbReference type="RefSeq" id="WP_378166283.1">
    <property type="nucleotide sequence ID" value="NZ_JBHSBU010000001.1"/>
</dbReference>
<sequence>MAIAIKIQDIRKTYRDARLKRSEVLKGISFEVEEGEAFGFIGPNGAGKSSTIKILVGVSRPTSGEAEIFGRPIAEHASRIGMGYVPESPYLNDYLTPYEVLSAGIALHKLKVPDVRRYCLEWLERFRIAHVADKKIRSFSKGMVQRTALAHALAVKPRLLILDEPLSGLDPIGRRETVDILHEYHSQGGTLFFSSHVLHDVERLAQRFGFIHKGLIKTVQTPAELLNKHGNYSVFFCCTGQIGIEGAVRLDSSNWCVEVSTAALWDTLQRLRECGAELREVRPMISLEKAFLEFIGEDIKTVAV</sequence>
<keyword evidence="2" id="KW-0472">Membrane</keyword>
<keyword evidence="2" id="KW-1003">Cell membrane</keyword>
<evidence type="ECO:0000256" key="2">
    <source>
        <dbReference type="ARBA" id="ARBA00022475"/>
    </source>
</evidence>
<keyword evidence="7" id="KW-1185">Reference proteome</keyword>
<gene>
    <name evidence="6" type="ORF">ACFOW7_16425</name>
</gene>
<comment type="caution">
    <text evidence="6">The sequence shown here is derived from an EMBL/GenBank/DDBJ whole genome shotgun (WGS) entry which is preliminary data.</text>
</comment>
<accession>A0ABV8MUB0</accession>
<dbReference type="Proteomes" id="UP001595791">
    <property type="component" value="Unassembled WGS sequence"/>
</dbReference>
<dbReference type="CDD" id="cd03230">
    <property type="entry name" value="ABC_DR_subfamily_A"/>
    <property type="match status" value="1"/>
</dbReference>
<feature type="domain" description="ABC transporter" evidence="5">
    <location>
        <begin position="5"/>
        <end position="238"/>
    </location>
</feature>
<evidence type="ECO:0000313" key="7">
    <source>
        <dbReference type="Proteomes" id="UP001595791"/>
    </source>
</evidence>
<dbReference type="Pfam" id="PF00005">
    <property type="entry name" value="ABC_tran"/>
    <property type="match status" value="1"/>
</dbReference>
<name>A0ABV8MUB0_9NEIS</name>
<dbReference type="InterPro" id="IPR003593">
    <property type="entry name" value="AAA+_ATPase"/>
</dbReference>